<accession>A0ABD4TQK5</accession>
<feature type="transmembrane region" description="Helical" evidence="1">
    <location>
        <begin position="97"/>
        <end position="125"/>
    </location>
</feature>
<dbReference type="Pfam" id="PF02447">
    <property type="entry name" value="GntP_permease"/>
    <property type="match status" value="1"/>
</dbReference>
<dbReference type="PANTHER" id="PTHR30354:SF11">
    <property type="entry name" value="PERMEASE"/>
    <property type="match status" value="1"/>
</dbReference>
<evidence type="ECO:0000256" key="1">
    <source>
        <dbReference type="SAM" id="Phobius"/>
    </source>
</evidence>
<protein>
    <submittedName>
        <fullName evidence="2">GntP family permease</fullName>
    </submittedName>
</protein>
<evidence type="ECO:0000313" key="3">
    <source>
        <dbReference type="Proteomes" id="UP001524383"/>
    </source>
</evidence>
<feature type="transmembrane region" description="Helical" evidence="1">
    <location>
        <begin position="270"/>
        <end position="290"/>
    </location>
</feature>
<feature type="transmembrane region" description="Helical" evidence="1">
    <location>
        <begin position="175"/>
        <end position="192"/>
    </location>
</feature>
<comment type="caution">
    <text evidence="2">The sequence shown here is derived from an EMBL/GenBank/DDBJ whole genome shotgun (WGS) entry which is preliminary data.</text>
</comment>
<organism evidence="2 3">
    <name type="scientific">Methanocalculus taiwanensis</name>
    <dbReference type="NCBI Taxonomy" id="106207"/>
    <lineage>
        <taxon>Archaea</taxon>
        <taxon>Methanobacteriati</taxon>
        <taxon>Methanobacteriota</taxon>
        <taxon>Stenosarchaea group</taxon>
        <taxon>Methanomicrobia</taxon>
        <taxon>Methanomicrobiales</taxon>
        <taxon>Methanocalculaceae</taxon>
        <taxon>Methanocalculus</taxon>
    </lineage>
</organism>
<keyword evidence="3" id="KW-1185">Reference proteome</keyword>
<dbReference type="RefSeq" id="WP_255333551.1">
    <property type="nucleotide sequence ID" value="NZ_VOTZ01000043.1"/>
</dbReference>
<sequence>METLSAFLICILAITIATAHFRFPPFPVLFGAAIGYGILAGIPFEIIIDAASLGAGRIFTILGVAVWGGSIIAFSLARGGGIQRILADLHSISSRPAVYAGLAGWLLAVPFMCAITPFLLLAPLLKGITADPEKAGILLSLAAAGSVLSFVLVAPAPVMATLIQVFSTDPGLNHITIPLSLILLLLMIILSGRGIRMEKEKDERGDQTRRSAAWAPIIVPIAIIGIGLLLPGMGAETILPVALLSGAIIAVLLIAGPLRREAMSKGTKHAGIIIFDLCGAGALGGVIAASSFSTDAASLLGTVIPLAVIPFILACFIQTAQGSRLVTAVITADIIAGTAIPDLIPSSALFLMIAAGTMVISYASDPFFWLVNRTTHQSVSETVKTFTLPLATAGCVVFGIAILLI</sequence>
<reference evidence="2 3" key="1">
    <citation type="submission" date="2019-08" db="EMBL/GenBank/DDBJ databases">
        <authorList>
            <person name="Chen S.-C."/>
            <person name="Lai M.-C."/>
            <person name="You Y.-T."/>
        </authorList>
    </citation>
    <scope>NUCLEOTIDE SEQUENCE [LARGE SCALE GENOMIC DNA]</scope>
    <source>
        <strain evidence="2 3">P2F9704a</strain>
    </source>
</reference>
<dbReference type="AlphaFoldDB" id="A0ABD4TQK5"/>
<evidence type="ECO:0000313" key="2">
    <source>
        <dbReference type="EMBL" id="MCQ1539580.1"/>
    </source>
</evidence>
<dbReference type="PANTHER" id="PTHR30354">
    <property type="entry name" value="GNT FAMILY GLUCONATE TRANSPORTER"/>
    <property type="match status" value="1"/>
</dbReference>
<dbReference type="Proteomes" id="UP001524383">
    <property type="component" value="Unassembled WGS sequence"/>
</dbReference>
<dbReference type="InterPro" id="IPR003474">
    <property type="entry name" value="Glcn_transporter"/>
</dbReference>
<gene>
    <name evidence="2" type="ORF">FTO68_11405</name>
</gene>
<dbReference type="EMBL" id="VOTZ01000043">
    <property type="protein sequence ID" value="MCQ1539580.1"/>
    <property type="molecule type" value="Genomic_DNA"/>
</dbReference>
<feature type="transmembrane region" description="Helical" evidence="1">
    <location>
        <begin position="137"/>
        <end position="163"/>
    </location>
</feature>
<feature type="transmembrane region" description="Helical" evidence="1">
    <location>
        <begin position="213"/>
        <end position="232"/>
    </location>
</feature>
<feature type="transmembrane region" description="Helical" evidence="1">
    <location>
        <begin position="296"/>
        <end position="317"/>
    </location>
</feature>
<feature type="transmembrane region" description="Helical" evidence="1">
    <location>
        <begin position="238"/>
        <end position="258"/>
    </location>
</feature>
<feature type="transmembrane region" description="Helical" evidence="1">
    <location>
        <begin position="324"/>
        <end position="344"/>
    </location>
</feature>
<keyword evidence="1" id="KW-1133">Transmembrane helix</keyword>
<name>A0ABD4TQK5_9EURY</name>
<proteinExistence type="predicted"/>
<keyword evidence="1" id="KW-0472">Membrane</keyword>
<feature type="transmembrane region" description="Helical" evidence="1">
    <location>
        <begin position="58"/>
        <end position="77"/>
    </location>
</feature>
<feature type="transmembrane region" description="Helical" evidence="1">
    <location>
        <begin position="29"/>
        <end position="51"/>
    </location>
</feature>
<feature type="transmembrane region" description="Helical" evidence="1">
    <location>
        <begin position="383"/>
        <end position="404"/>
    </location>
</feature>
<feature type="transmembrane region" description="Helical" evidence="1">
    <location>
        <begin position="350"/>
        <end position="371"/>
    </location>
</feature>
<keyword evidence="1" id="KW-0812">Transmembrane</keyword>